<proteinExistence type="predicted"/>
<dbReference type="Proteomes" id="UP000566819">
    <property type="component" value="Unassembled WGS sequence"/>
</dbReference>
<reference evidence="2 3" key="1">
    <citation type="submission" date="2020-03" db="EMBL/GenBank/DDBJ databases">
        <title>Draft Genome Sequence of Cudoniella acicularis.</title>
        <authorList>
            <person name="Buettner E."/>
            <person name="Kellner H."/>
        </authorList>
    </citation>
    <scope>NUCLEOTIDE SEQUENCE [LARGE SCALE GENOMIC DNA]</scope>
    <source>
        <strain evidence="2 3">DSM 108380</strain>
    </source>
</reference>
<dbReference type="InterPro" id="IPR036047">
    <property type="entry name" value="F-box-like_dom_sf"/>
</dbReference>
<name>A0A8H4W3D9_9HELO</name>
<evidence type="ECO:0000313" key="2">
    <source>
        <dbReference type="EMBL" id="KAF4629519.1"/>
    </source>
</evidence>
<dbReference type="EMBL" id="JAAMPI010000665">
    <property type="protein sequence ID" value="KAF4629519.1"/>
    <property type="molecule type" value="Genomic_DNA"/>
</dbReference>
<gene>
    <name evidence="2" type="ORF">G7Y89_g8626</name>
</gene>
<protein>
    <recommendedName>
        <fullName evidence="1">F-box domain-containing protein</fullName>
    </recommendedName>
</protein>
<dbReference type="AlphaFoldDB" id="A0A8H4W3D9"/>
<comment type="caution">
    <text evidence="2">The sequence shown here is derived from an EMBL/GenBank/DDBJ whole genome shotgun (WGS) entry which is preliminary data.</text>
</comment>
<evidence type="ECO:0000313" key="3">
    <source>
        <dbReference type="Proteomes" id="UP000566819"/>
    </source>
</evidence>
<dbReference type="Gene3D" id="3.80.10.10">
    <property type="entry name" value="Ribonuclease Inhibitor"/>
    <property type="match status" value="1"/>
</dbReference>
<keyword evidence="3" id="KW-1185">Reference proteome</keyword>
<evidence type="ECO:0000259" key="1">
    <source>
        <dbReference type="Pfam" id="PF00646"/>
    </source>
</evidence>
<dbReference type="InterPro" id="IPR001810">
    <property type="entry name" value="F-box_dom"/>
</dbReference>
<accession>A0A8H4W3D9</accession>
<sequence>MSGTGDQISSQSPIESREDVRNMATFEKRNLGDVLSIEILRMIFEYLSREAQKTLRLVCQQLNIIALSFAYQKMHLTQELLPRRPNPVTSRIVDHIRMNCREISIGAPLNWYRVIKLLSECRVIQDLRWFYFPGSLFAFPIAMKDSLQYQLPHIRLHLELSCFATSKTFAPESFPPVNLASLYFGDCKPNDQTNLNSLLVSSKQLKFFQLKSDIYFSTEHGNLPAMNMISLGHWPYIQEEVVEIWDFSRLRRLELSSIDVGSFLRSVSAAMFPEITSLELSERKGSSESQLAITAAELAKFLANLRPLTDLSLACSYPHKFVEGIEKHEQSLKHLGLKFCELANPKPHAVDLNHLAKILNCVNLEDLIFILDPPVPRKNDEYETLLPLAKLLAGCKNLREFMGFCIGSHAEQYWNSHSVKMIDDYIRKNKDGLPILDFTFCVEIPHGDNRHAGQYWAYQRYNREEQGDGPSLTYPPLTNTNVVA</sequence>
<dbReference type="SUPFAM" id="SSF52047">
    <property type="entry name" value="RNI-like"/>
    <property type="match status" value="1"/>
</dbReference>
<organism evidence="2 3">
    <name type="scientific">Cudoniella acicularis</name>
    <dbReference type="NCBI Taxonomy" id="354080"/>
    <lineage>
        <taxon>Eukaryota</taxon>
        <taxon>Fungi</taxon>
        <taxon>Dikarya</taxon>
        <taxon>Ascomycota</taxon>
        <taxon>Pezizomycotina</taxon>
        <taxon>Leotiomycetes</taxon>
        <taxon>Helotiales</taxon>
        <taxon>Tricladiaceae</taxon>
        <taxon>Cudoniella</taxon>
    </lineage>
</organism>
<dbReference type="SUPFAM" id="SSF81383">
    <property type="entry name" value="F-box domain"/>
    <property type="match status" value="1"/>
</dbReference>
<dbReference type="InterPro" id="IPR032675">
    <property type="entry name" value="LRR_dom_sf"/>
</dbReference>
<feature type="domain" description="F-box" evidence="1">
    <location>
        <begin position="35"/>
        <end position="68"/>
    </location>
</feature>
<dbReference type="OrthoDB" id="3496248at2759"/>
<dbReference type="Pfam" id="PF00646">
    <property type="entry name" value="F-box"/>
    <property type="match status" value="1"/>
</dbReference>